<dbReference type="Pfam" id="PF04235">
    <property type="entry name" value="DUF418"/>
    <property type="match status" value="1"/>
</dbReference>
<dbReference type="InterPro" id="IPR012429">
    <property type="entry name" value="HGSNAT_cat"/>
</dbReference>
<protein>
    <recommendedName>
        <fullName evidence="7">DUF418 domain-containing protein</fullName>
    </recommendedName>
</protein>
<keyword evidence="2" id="KW-1133">Transmembrane helix</keyword>
<feature type="transmembrane region" description="Helical" evidence="2">
    <location>
        <begin position="63"/>
        <end position="81"/>
    </location>
</feature>
<feature type="transmembrane region" description="Helical" evidence="2">
    <location>
        <begin position="93"/>
        <end position="112"/>
    </location>
</feature>
<feature type="domain" description="DUF418" evidence="3">
    <location>
        <begin position="291"/>
        <end position="390"/>
    </location>
</feature>
<dbReference type="EMBL" id="CP021121">
    <property type="protein sequence ID" value="ARQ70319.1"/>
    <property type="molecule type" value="Genomic_DNA"/>
</dbReference>
<keyword evidence="2" id="KW-0472">Membrane</keyword>
<dbReference type="InterPro" id="IPR052529">
    <property type="entry name" value="Bact_Transport_Assoc"/>
</dbReference>
<feature type="transmembrane region" description="Helical" evidence="2">
    <location>
        <begin position="322"/>
        <end position="344"/>
    </location>
</feature>
<evidence type="ECO:0000256" key="1">
    <source>
        <dbReference type="SAM" id="MobiDB-lite"/>
    </source>
</evidence>
<reference evidence="5 6" key="1">
    <citation type="submission" date="2017-05" db="EMBL/GenBank/DDBJ databases">
        <title>Complete genome sequence of Streptomyces sp. SCSIO 03032 revealed the diverse biosynthetic pathways for its bioactive secondary metabolites.</title>
        <authorList>
            <person name="Ma L."/>
            <person name="Zhu Y."/>
            <person name="Zhang W."/>
            <person name="Zhang G."/>
            <person name="Tian X."/>
            <person name="Zhang S."/>
            <person name="Zhang C."/>
        </authorList>
    </citation>
    <scope>NUCLEOTIDE SEQUENCE [LARGE SCALE GENOMIC DNA]</scope>
    <source>
        <strain evidence="5 6">SCSIO 03032</strain>
    </source>
</reference>
<dbReference type="AlphaFoldDB" id="A0A1W7D083"/>
<feature type="region of interest" description="Disordered" evidence="1">
    <location>
        <begin position="1"/>
        <end position="21"/>
    </location>
</feature>
<dbReference type="OrthoDB" id="4966979at2"/>
<dbReference type="PANTHER" id="PTHR30590:SF3">
    <property type="entry name" value="HYPOTHETICAL MEMBRANE SPANNING PROTEIN"/>
    <property type="match status" value="1"/>
</dbReference>
<evidence type="ECO:0000259" key="3">
    <source>
        <dbReference type="Pfam" id="PF04235"/>
    </source>
</evidence>
<keyword evidence="6" id="KW-1185">Reference proteome</keyword>
<dbReference type="Pfam" id="PF07786">
    <property type="entry name" value="HGSNAT_cat"/>
    <property type="match status" value="1"/>
</dbReference>
<evidence type="ECO:0000313" key="5">
    <source>
        <dbReference type="EMBL" id="ARQ70319.1"/>
    </source>
</evidence>
<dbReference type="PANTHER" id="PTHR30590">
    <property type="entry name" value="INNER MEMBRANE PROTEIN"/>
    <property type="match status" value="1"/>
</dbReference>
<organism evidence="5 6">
    <name type="scientific">Streptomyces marincola</name>
    <dbReference type="NCBI Taxonomy" id="2878388"/>
    <lineage>
        <taxon>Bacteria</taxon>
        <taxon>Bacillati</taxon>
        <taxon>Actinomycetota</taxon>
        <taxon>Actinomycetes</taxon>
        <taxon>Kitasatosporales</taxon>
        <taxon>Streptomycetaceae</taxon>
        <taxon>Streptomyces</taxon>
    </lineage>
</organism>
<feature type="transmembrane region" description="Helical" evidence="2">
    <location>
        <begin position="234"/>
        <end position="257"/>
    </location>
</feature>
<feature type="transmembrane region" description="Helical" evidence="2">
    <location>
        <begin position="21"/>
        <end position="43"/>
    </location>
</feature>
<feature type="transmembrane region" description="Helical" evidence="2">
    <location>
        <begin position="296"/>
        <end position="313"/>
    </location>
</feature>
<feature type="transmembrane region" description="Helical" evidence="2">
    <location>
        <begin position="143"/>
        <end position="161"/>
    </location>
</feature>
<feature type="transmembrane region" description="Helical" evidence="2">
    <location>
        <begin position="118"/>
        <end position="136"/>
    </location>
</feature>
<dbReference type="InterPro" id="IPR007349">
    <property type="entry name" value="DUF418"/>
</dbReference>
<name>A0A1W7D083_9ACTN</name>
<sequence>MSGNPGTARTRGRSAEPPPPGRLVGLDLARGLAVVGMFTAHLAPDPVYGGGAAFFAELSRGRSSALFAVLAGVTLAFLTGRTTPRTGTAGARAAAGVVIRAAVLIALGTLLTRMDTPIAVILPYYGLCLLLALPLARLSARALAVTAAVAALAGPQLLFVLRDLTYTGTGGLADWARAVDELDPLSGVEGDGLIDLLITGNYPIPAWLPLVLAGMALGRLDLASTAVRARLLRVGAALAVLGYGGSWLAMQLFPAIVRTTGAPSAWWSEAGFTQPGDDPAWLLVAAPHTETTPATIGNAGVAICVIAAALLLLDRRPDARRLAAPLIAVGSMSLSAYTGHLLAIEFFMAGELDRRLPVLAAFVAVTAVCALLWRRWLRRGPLEYLMHLLTGPVRERRSAPG</sequence>
<feature type="transmembrane region" description="Helical" evidence="2">
    <location>
        <begin position="204"/>
        <end position="222"/>
    </location>
</feature>
<evidence type="ECO:0000259" key="4">
    <source>
        <dbReference type="Pfam" id="PF07786"/>
    </source>
</evidence>
<proteinExistence type="predicted"/>
<evidence type="ECO:0000256" key="2">
    <source>
        <dbReference type="SAM" id="Phobius"/>
    </source>
</evidence>
<dbReference type="Proteomes" id="UP000194218">
    <property type="component" value="Chromosome"/>
</dbReference>
<evidence type="ECO:0000313" key="6">
    <source>
        <dbReference type="Proteomes" id="UP000194218"/>
    </source>
</evidence>
<keyword evidence="2" id="KW-0812">Transmembrane</keyword>
<evidence type="ECO:0008006" key="7">
    <source>
        <dbReference type="Google" id="ProtNLM"/>
    </source>
</evidence>
<accession>A0A1W7D083</accession>
<dbReference type="KEGG" id="smao:CAG99_17025"/>
<gene>
    <name evidence="5" type="ORF">CAG99_17025</name>
</gene>
<feature type="domain" description="Heparan-alpha-glucosaminide N-acetyltransferase catalytic" evidence="4">
    <location>
        <begin position="22"/>
        <end position="155"/>
    </location>
</feature>
<feature type="transmembrane region" description="Helical" evidence="2">
    <location>
        <begin position="356"/>
        <end position="373"/>
    </location>
</feature>
<dbReference type="RefSeq" id="WP_086160177.1">
    <property type="nucleotide sequence ID" value="NZ_CP021121.1"/>
</dbReference>